<keyword evidence="1" id="KW-0479">Metal-binding</keyword>
<proteinExistence type="predicted"/>
<dbReference type="GO" id="GO:0003676">
    <property type="term" value="F:nucleic acid binding"/>
    <property type="evidence" value="ECO:0007669"/>
    <property type="project" value="InterPro"/>
</dbReference>
<evidence type="ECO:0000259" key="3">
    <source>
        <dbReference type="PROSITE" id="PS50158"/>
    </source>
</evidence>
<dbReference type="InterPro" id="IPR005162">
    <property type="entry name" value="Retrotrans_gag_dom"/>
</dbReference>
<dbReference type="PROSITE" id="PS50158">
    <property type="entry name" value="ZF_CCHC"/>
    <property type="match status" value="1"/>
</dbReference>
<dbReference type="InterPro" id="IPR029472">
    <property type="entry name" value="Copia-like_N"/>
</dbReference>
<accession>A0A484M4Z3</accession>
<feature type="region of interest" description="Disordered" evidence="2">
    <location>
        <begin position="419"/>
        <end position="492"/>
    </location>
</feature>
<evidence type="ECO:0000313" key="5">
    <source>
        <dbReference type="Proteomes" id="UP000595140"/>
    </source>
</evidence>
<dbReference type="Pfam" id="PF03732">
    <property type="entry name" value="Retrotrans_gag"/>
    <property type="match status" value="1"/>
</dbReference>
<feature type="domain" description="CCHC-type" evidence="3">
    <location>
        <begin position="252"/>
        <end position="265"/>
    </location>
</feature>
<evidence type="ECO:0000256" key="2">
    <source>
        <dbReference type="SAM" id="MobiDB-lite"/>
    </source>
</evidence>
<dbReference type="PANTHER" id="PTHR37610:SF96">
    <property type="entry name" value="RETROTRANSPOSON COPIA-LIKE N-TERMINAL DOMAIN-CONTAINING PROTEIN"/>
    <property type="match status" value="1"/>
</dbReference>
<keyword evidence="1" id="KW-0863">Zinc-finger</keyword>
<gene>
    <name evidence="4" type="ORF">CCAM_LOCUS25451</name>
</gene>
<dbReference type="InterPro" id="IPR001878">
    <property type="entry name" value="Znf_CCHC"/>
</dbReference>
<dbReference type="Pfam" id="PF14244">
    <property type="entry name" value="Retrotran_gag_3"/>
    <property type="match status" value="1"/>
</dbReference>
<organism evidence="4 5">
    <name type="scientific">Cuscuta campestris</name>
    <dbReference type="NCBI Taxonomy" id="132261"/>
    <lineage>
        <taxon>Eukaryota</taxon>
        <taxon>Viridiplantae</taxon>
        <taxon>Streptophyta</taxon>
        <taxon>Embryophyta</taxon>
        <taxon>Tracheophyta</taxon>
        <taxon>Spermatophyta</taxon>
        <taxon>Magnoliopsida</taxon>
        <taxon>eudicotyledons</taxon>
        <taxon>Gunneridae</taxon>
        <taxon>Pentapetalae</taxon>
        <taxon>asterids</taxon>
        <taxon>lamiids</taxon>
        <taxon>Solanales</taxon>
        <taxon>Convolvulaceae</taxon>
        <taxon>Cuscuteae</taxon>
        <taxon>Cuscuta</taxon>
        <taxon>Cuscuta subgen. Grammica</taxon>
        <taxon>Cuscuta sect. Cleistogrammica</taxon>
    </lineage>
</organism>
<dbReference type="EMBL" id="OOIL02002583">
    <property type="protein sequence ID" value="VFQ83675.1"/>
    <property type="molecule type" value="Genomic_DNA"/>
</dbReference>
<reference evidence="4 5" key="1">
    <citation type="submission" date="2018-04" db="EMBL/GenBank/DDBJ databases">
        <authorList>
            <person name="Vogel A."/>
        </authorList>
    </citation>
    <scope>NUCLEOTIDE SEQUENCE [LARGE SCALE GENOMIC DNA]</scope>
</reference>
<evidence type="ECO:0000256" key="1">
    <source>
        <dbReference type="PROSITE-ProRule" id="PRU00047"/>
    </source>
</evidence>
<feature type="compositionally biased region" description="Low complexity" evidence="2">
    <location>
        <begin position="319"/>
        <end position="331"/>
    </location>
</feature>
<keyword evidence="1" id="KW-0862">Zinc</keyword>
<dbReference type="GO" id="GO:0008270">
    <property type="term" value="F:zinc ion binding"/>
    <property type="evidence" value="ECO:0007669"/>
    <property type="project" value="UniProtKB-KW"/>
</dbReference>
<feature type="compositionally biased region" description="Low complexity" evidence="2">
    <location>
        <begin position="436"/>
        <end position="465"/>
    </location>
</feature>
<name>A0A484M4Z3_9ASTE</name>
<dbReference type="AlphaFoldDB" id="A0A484M4Z3"/>
<keyword evidence="5" id="KW-1185">Reference proteome</keyword>
<sequence>MTSTTKKTRLIHDPSSEYYLHPSEGPGNALTKHVLKGDNFDTWEKTIVNALKGPSKAGFLSPVGVPKPTDPMEIEAWEANNSIICSWIFNSVEETIQPSIASHTVVHELWTDLKARYSTVNEPHIYQLENELQNLRQKGQTVVVYYNQFVTIWNKLYGMEDPTCGCKCETAALLKDRAEKSKTRKFLLGLDDEQFGSIRGQILGTQPLVDLNKAFYLITQEERHKSVVRARDDHTDALAFAAPRTTPNPYQCTHCGKSGHTVDRCYMINGFPNTGRGRGRHSFDRGGGRGGNRGGRTASQTAPTAVGTAAGQHGSNTGPSAHAAAEAPPSLSALSPDQVARLFSMLESPPSTSDRLQGPKLRRRRLDDVKCAMEFMSFLLSPGHPKPNQSLFCISVLVTRHLNRDVSFDETVFPFALSSKSSTPPVVESTTHADFPTTAPTAETSPAVTPIPTASPSSSGQSSPHSHSDGESDPDSPPSPVRPIRDRRPPTRLSDYYCHTARTSTPIVPHIVSSKSSGTRYPIHNFVHYEKLHDRLADPVTVDRFPGTVDRCSFLHVRCCIHVQVTVDRGSLLYRDLDRL</sequence>
<protein>
    <recommendedName>
        <fullName evidence="3">CCHC-type domain-containing protein</fullName>
    </recommendedName>
</protein>
<dbReference type="OrthoDB" id="5544992at2759"/>
<feature type="region of interest" description="Disordered" evidence="2">
    <location>
        <begin position="276"/>
        <end position="331"/>
    </location>
</feature>
<feature type="compositionally biased region" description="Polar residues" evidence="2">
    <location>
        <begin position="419"/>
        <end position="432"/>
    </location>
</feature>
<dbReference type="Proteomes" id="UP000595140">
    <property type="component" value="Unassembled WGS sequence"/>
</dbReference>
<evidence type="ECO:0000313" key="4">
    <source>
        <dbReference type="EMBL" id="VFQ83675.1"/>
    </source>
</evidence>
<dbReference type="PANTHER" id="PTHR37610">
    <property type="entry name" value="CCHC-TYPE DOMAIN-CONTAINING PROTEIN"/>
    <property type="match status" value="1"/>
</dbReference>